<dbReference type="STRING" id="1189621.A3SI_02583"/>
<dbReference type="AlphaFoldDB" id="I5C9P9"/>
<reference evidence="1 2" key="1">
    <citation type="submission" date="2012-05" db="EMBL/GenBank/DDBJ databases">
        <title>Genome sequence of Nitritalea halalkaliphila LW7.</title>
        <authorList>
            <person name="Jangir P.K."/>
            <person name="Singh A."/>
            <person name="Shivaji S."/>
            <person name="Sharma R."/>
        </authorList>
    </citation>
    <scope>NUCLEOTIDE SEQUENCE [LARGE SCALE GENOMIC DNA]</scope>
    <source>
        <strain evidence="1 2">LW7</strain>
    </source>
</reference>
<evidence type="ECO:0000313" key="2">
    <source>
        <dbReference type="Proteomes" id="UP000005551"/>
    </source>
</evidence>
<evidence type="ECO:0008006" key="3">
    <source>
        <dbReference type="Google" id="ProtNLM"/>
    </source>
</evidence>
<keyword evidence="2" id="KW-1185">Reference proteome</keyword>
<comment type="caution">
    <text evidence="1">The sequence shown here is derived from an EMBL/GenBank/DDBJ whole genome shotgun (WGS) entry which is preliminary data.</text>
</comment>
<protein>
    <recommendedName>
        <fullName evidence="3">DUF4304 domain-containing protein</fullName>
    </recommendedName>
</protein>
<dbReference type="EMBL" id="AJYA01000004">
    <property type="protein sequence ID" value="EIM78551.1"/>
    <property type="molecule type" value="Genomic_DNA"/>
</dbReference>
<dbReference type="Proteomes" id="UP000005551">
    <property type="component" value="Unassembled WGS sequence"/>
</dbReference>
<evidence type="ECO:0000313" key="1">
    <source>
        <dbReference type="EMBL" id="EIM78551.1"/>
    </source>
</evidence>
<sequence length="206" mass="24856">MDQIEDFLTDFGFSYDKDIEAFTKPTAHGRQVVLHHHIKSDSYSYLEFHLGIRIKEVEETIYTFLPSFHQYRQKSFTYISPLDHVDAQMPRRQFINHPGELALHYDKFERFMVYQGFRWLDRHEDPEVLTPIFLDKIHLNLQMQAYVNKACRALTLAAMCAPEDFHRVKEQYLEQLKRNRTPVIQLKQFDSLHKHLTEKYFLYEVR</sequence>
<organism evidence="1 2">
    <name type="scientific">Nitritalea halalkaliphila LW7</name>
    <dbReference type="NCBI Taxonomy" id="1189621"/>
    <lineage>
        <taxon>Bacteria</taxon>
        <taxon>Pseudomonadati</taxon>
        <taxon>Bacteroidota</taxon>
        <taxon>Cytophagia</taxon>
        <taxon>Cytophagales</taxon>
        <taxon>Cyclobacteriaceae</taxon>
        <taxon>Nitritalea</taxon>
    </lineage>
</organism>
<accession>I5C9P9</accession>
<dbReference type="OrthoDB" id="825031at2"/>
<proteinExistence type="predicted"/>
<dbReference type="RefSeq" id="WP_009053430.1">
    <property type="nucleotide sequence ID" value="NZ_AJYA01000004.1"/>
</dbReference>
<name>I5C9P9_9BACT</name>
<gene>
    <name evidence="1" type="ORF">A3SI_02583</name>
</gene>